<proteinExistence type="predicted"/>
<gene>
    <name evidence="1" type="ORF">TSUD_244910</name>
</gene>
<accession>A0A2Z6NCJ7</accession>
<organism evidence="1 2">
    <name type="scientific">Trifolium subterraneum</name>
    <name type="common">Subterranean clover</name>
    <dbReference type="NCBI Taxonomy" id="3900"/>
    <lineage>
        <taxon>Eukaryota</taxon>
        <taxon>Viridiplantae</taxon>
        <taxon>Streptophyta</taxon>
        <taxon>Embryophyta</taxon>
        <taxon>Tracheophyta</taxon>
        <taxon>Spermatophyta</taxon>
        <taxon>Magnoliopsida</taxon>
        <taxon>eudicotyledons</taxon>
        <taxon>Gunneridae</taxon>
        <taxon>Pentapetalae</taxon>
        <taxon>rosids</taxon>
        <taxon>fabids</taxon>
        <taxon>Fabales</taxon>
        <taxon>Fabaceae</taxon>
        <taxon>Papilionoideae</taxon>
        <taxon>50 kb inversion clade</taxon>
        <taxon>NPAAA clade</taxon>
        <taxon>Hologalegina</taxon>
        <taxon>IRL clade</taxon>
        <taxon>Trifolieae</taxon>
        <taxon>Trifolium</taxon>
    </lineage>
</organism>
<dbReference type="Proteomes" id="UP000242715">
    <property type="component" value="Unassembled WGS sequence"/>
</dbReference>
<evidence type="ECO:0000313" key="2">
    <source>
        <dbReference type="Proteomes" id="UP000242715"/>
    </source>
</evidence>
<sequence>MSLRRKQKIWRRWFENFAPPRRLATWFTVVFGLRREEQERAAVLASKMGECGSAREGSKIE</sequence>
<name>A0A2Z6NCJ7_TRISU</name>
<protein>
    <submittedName>
        <fullName evidence="1">Uncharacterized protein</fullName>
    </submittedName>
</protein>
<dbReference type="EMBL" id="DF973862">
    <property type="protein sequence ID" value="GAU41406.1"/>
    <property type="molecule type" value="Genomic_DNA"/>
</dbReference>
<reference evidence="2" key="1">
    <citation type="journal article" date="2017" name="Front. Plant Sci.">
        <title>Climate Clever Clovers: New Paradigm to Reduce the Environmental Footprint of Ruminants by Breeding Low Methanogenic Forages Utilizing Haplotype Variation.</title>
        <authorList>
            <person name="Kaur P."/>
            <person name="Appels R."/>
            <person name="Bayer P.E."/>
            <person name="Keeble-Gagnere G."/>
            <person name="Wang J."/>
            <person name="Hirakawa H."/>
            <person name="Shirasawa K."/>
            <person name="Vercoe P."/>
            <person name="Stefanova K."/>
            <person name="Durmic Z."/>
            <person name="Nichols P."/>
            <person name="Revell C."/>
            <person name="Isobe S.N."/>
            <person name="Edwards D."/>
            <person name="Erskine W."/>
        </authorList>
    </citation>
    <scope>NUCLEOTIDE SEQUENCE [LARGE SCALE GENOMIC DNA]</scope>
    <source>
        <strain evidence="2">cv. Daliak</strain>
    </source>
</reference>
<dbReference type="AlphaFoldDB" id="A0A2Z6NCJ7"/>
<keyword evidence="2" id="KW-1185">Reference proteome</keyword>
<evidence type="ECO:0000313" key="1">
    <source>
        <dbReference type="EMBL" id="GAU41406.1"/>
    </source>
</evidence>